<feature type="compositionally biased region" description="Basic and acidic residues" evidence="1">
    <location>
        <begin position="99"/>
        <end position="113"/>
    </location>
</feature>
<evidence type="ECO:0000313" key="2">
    <source>
        <dbReference type="EMBL" id="KAG6924104.1"/>
    </source>
</evidence>
<name>A0A8T1S6C0_CHESE</name>
<comment type="caution">
    <text evidence="2">The sequence shown here is derived from an EMBL/GenBank/DDBJ whole genome shotgun (WGS) entry which is preliminary data.</text>
</comment>
<proteinExistence type="predicted"/>
<organism evidence="2 3">
    <name type="scientific">Chelydra serpentina</name>
    <name type="common">Snapping turtle</name>
    <name type="synonym">Testudo serpentina</name>
    <dbReference type="NCBI Taxonomy" id="8475"/>
    <lineage>
        <taxon>Eukaryota</taxon>
        <taxon>Metazoa</taxon>
        <taxon>Chordata</taxon>
        <taxon>Craniata</taxon>
        <taxon>Vertebrata</taxon>
        <taxon>Euteleostomi</taxon>
        <taxon>Archelosauria</taxon>
        <taxon>Testudinata</taxon>
        <taxon>Testudines</taxon>
        <taxon>Cryptodira</taxon>
        <taxon>Durocryptodira</taxon>
        <taxon>Americhelydia</taxon>
        <taxon>Chelydroidea</taxon>
        <taxon>Chelydridae</taxon>
        <taxon>Chelydra</taxon>
    </lineage>
</organism>
<feature type="non-terminal residue" evidence="2">
    <location>
        <position position="1"/>
    </location>
</feature>
<feature type="region of interest" description="Disordered" evidence="1">
    <location>
        <begin position="1"/>
        <end position="113"/>
    </location>
</feature>
<dbReference type="AlphaFoldDB" id="A0A8T1S6C0"/>
<gene>
    <name evidence="2" type="ORF">G0U57_018301</name>
</gene>
<accession>A0A8T1S6C0</accession>
<keyword evidence="3" id="KW-1185">Reference proteome</keyword>
<evidence type="ECO:0000313" key="3">
    <source>
        <dbReference type="Proteomes" id="UP000765507"/>
    </source>
</evidence>
<dbReference type="EMBL" id="JAHGAV010000663">
    <property type="protein sequence ID" value="KAG6924104.1"/>
    <property type="molecule type" value="Genomic_DNA"/>
</dbReference>
<dbReference type="Proteomes" id="UP000765507">
    <property type="component" value="Unassembled WGS sequence"/>
</dbReference>
<sequence>MDIDALSSPWDSSRSSSTCEEEPYGGRAVSELLAGATESLCSQEEEGRKKQQSHQGSGAGVPQQDGSWMNIAFTHSQVSRASAEGESHLQAPRKKVASRRVDQKNPPFEDFKGTLLEQDAKDAKSHQHSVKNPRAFVYQPSSTEHAQGDPPPLAKLAVAPAEKTEECDNSEAPSEIKSPRRMEPLAKSTQTE</sequence>
<dbReference type="OrthoDB" id="10045204at2759"/>
<protein>
    <submittedName>
        <fullName evidence="2">Uncharacterized protein</fullName>
    </submittedName>
</protein>
<feature type="compositionally biased region" description="Low complexity" evidence="1">
    <location>
        <begin position="7"/>
        <end position="17"/>
    </location>
</feature>
<reference evidence="2 3" key="1">
    <citation type="journal article" date="2020" name="G3 (Bethesda)">
        <title>Draft Genome of the Common Snapping Turtle, Chelydra serpentina, a Model for Phenotypic Plasticity in Reptiles.</title>
        <authorList>
            <person name="Das D."/>
            <person name="Singh S.K."/>
            <person name="Bierstedt J."/>
            <person name="Erickson A."/>
            <person name="Galli G.L.J."/>
            <person name="Crossley D.A. 2nd"/>
            <person name="Rhen T."/>
        </authorList>
    </citation>
    <scope>NUCLEOTIDE SEQUENCE [LARGE SCALE GENOMIC DNA]</scope>
    <source>
        <strain evidence="2">KW</strain>
    </source>
</reference>
<feature type="region of interest" description="Disordered" evidence="1">
    <location>
        <begin position="140"/>
        <end position="192"/>
    </location>
</feature>
<evidence type="ECO:0000256" key="1">
    <source>
        <dbReference type="SAM" id="MobiDB-lite"/>
    </source>
</evidence>